<sequence>MPITDAAGAARARPTFWRNFWTNAILSPRTTLGFMRIDFVLGTIFVIPLMQILFFALTVRLGGGGADGIAFVAVGNAVATVTYPSIFSVCQTTDSEKEQGTMEHLLVSPAPRFPMYVGRGLIPIVISLATVTVGLVYSAAFFGVQISAGSIPFLAVSVLLSAFAMVGFGLLLGGVALYLRSSIVLGNIFLFIGLIVSGVNFSVSALPLPVQVIGYAFPLTWGLAAVRASISGDSLAAVGPLWLIIVVTGAVAVGLAMALWRNFERRAFSTGSIVRF</sequence>
<feature type="transmembrane region" description="Helical" evidence="5">
    <location>
        <begin position="242"/>
        <end position="260"/>
    </location>
</feature>
<evidence type="ECO:0000313" key="7">
    <source>
        <dbReference type="EMBL" id="EQD47678.1"/>
    </source>
</evidence>
<dbReference type="InterPro" id="IPR047817">
    <property type="entry name" value="ABC2_TM_bact-type"/>
</dbReference>
<dbReference type="PANTHER" id="PTHR43229">
    <property type="entry name" value="NODULATION PROTEIN J"/>
    <property type="match status" value="1"/>
</dbReference>
<dbReference type="InterPro" id="IPR013525">
    <property type="entry name" value="ABC2_TM"/>
</dbReference>
<comment type="caution">
    <text evidence="7">The sequence shown here is derived from an EMBL/GenBank/DDBJ whole genome shotgun (WGS) entry which is preliminary data.</text>
</comment>
<evidence type="ECO:0000256" key="1">
    <source>
        <dbReference type="ARBA" id="ARBA00004141"/>
    </source>
</evidence>
<gene>
    <name evidence="8" type="ORF">B1A_06047</name>
    <name evidence="7" type="ORF">B1B_12228</name>
</gene>
<dbReference type="EMBL" id="AUZX01004401">
    <property type="protein sequence ID" value="EQD70933.1"/>
    <property type="molecule type" value="Genomic_DNA"/>
</dbReference>
<evidence type="ECO:0000256" key="3">
    <source>
        <dbReference type="ARBA" id="ARBA00022989"/>
    </source>
</evidence>
<feature type="transmembrane region" description="Helical" evidence="5">
    <location>
        <begin position="151"/>
        <end position="178"/>
    </location>
</feature>
<proteinExistence type="predicted"/>
<name>T0ZSN8_9ZZZZ</name>
<dbReference type="AlphaFoldDB" id="T0ZSN8"/>
<dbReference type="PANTHER" id="PTHR43229:SF6">
    <property type="entry name" value="ABC-TYPE MULTIDRUG TRANSPORT SYSTEM, PERMEASE COMPONENT"/>
    <property type="match status" value="1"/>
</dbReference>
<dbReference type="GO" id="GO:0016020">
    <property type="term" value="C:membrane"/>
    <property type="evidence" value="ECO:0007669"/>
    <property type="project" value="UniProtKB-SubCell"/>
</dbReference>
<evidence type="ECO:0000256" key="5">
    <source>
        <dbReference type="SAM" id="Phobius"/>
    </source>
</evidence>
<feature type="transmembrane region" description="Helical" evidence="5">
    <location>
        <begin position="121"/>
        <end position="144"/>
    </location>
</feature>
<feature type="domain" description="ABC transmembrane type-2" evidence="6">
    <location>
        <begin position="37"/>
        <end position="263"/>
    </location>
</feature>
<protein>
    <submittedName>
        <fullName evidence="7">Membrane protein containing ABC-2 type transporter domain protein</fullName>
    </submittedName>
</protein>
<feature type="transmembrane region" description="Helical" evidence="5">
    <location>
        <begin position="39"/>
        <end position="57"/>
    </location>
</feature>
<organism evidence="7">
    <name type="scientific">mine drainage metagenome</name>
    <dbReference type="NCBI Taxonomy" id="410659"/>
    <lineage>
        <taxon>unclassified sequences</taxon>
        <taxon>metagenomes</taxon>
        <taxon>ecological metagenomes</taxon>
    </lineage>
</organism>
<dbReference type="EMBL" id="AUZY01008006">
    <property type="protein sequence ID" value="EQD47678.1"/>
    <property type="molecule type" value="Genomic_DNA"/>
</dbReference>
<keyword evidence="3 5" id="KW-1133">Transmembrane helix</keyword>
<dbReference type="InterPro" id="IPR051784">
    <property type="entry name" value="Nod_factor_ABC_transporter"/>
</dbReference>
<evidence type="ECO:0000256" key="4">
    <source>
        <dbReference type="ARBA" id="ARBA00023136"/>
    </source>
</evidence>
<accession>T0ZSN8</accession>
<keyword evidence="4 5" id="KW-0472">Membrane</keyword>
<dbReference type="GO" id="GO:0140359">
    <property type="term" value="F:ABC-type transporter activity"/>
    <property type="evidence" value="ECO:0007669"/>
    <property type="project" value="InterPro"/>
</dbReference>
<dbReference type="Pfam" id="PF01061">
    <property type="entry name" value="ABC2_membrane"/>
    <property type="match status" value="1"/>
</dbReference>
<comment type="subcellular location">
    <subcellularLocation>
        <location evidence="1">Membrane</location>
        <topology evidence="1">Multi-pass membrane protein</topology>
    </subcellularLocation>
</comment>
<reference evidence="7" key="2">
    <citation type="journal article" date="2014" name="ISME J.">
        <title>Microbial stratification in low pH oxic and suboxic macroscopic growths along an acid mine drainage.</title>
        <authorList>
            <person name="Mendez-Garcia C."/>
            <person name="Mesa V."/>
            <person name="Sprenger R.R."/>
            <person name="Richter M."/>
            <person name="Diez M.S."/>
            <person name="Solano J."/>
            <person name="Bargiela R."/>
            <person name="Golyshina O.V."/>
            <person name="Manteca A."/>
            <person name="Ramos J.L."/>
            <person name="Gallego J.R."/>
            <person name="Llorente I."/>
            <person name="Martins Dos Santos V.A."/>
            <person name="Jensen O.N."/>
            <person name="Pelaez A.I."/>
            <person name="Sanchez J."/>
            <person name="Ferrer M."/>
        </authorList>
    </citation>
    <scope>NUCLEOTIDE SEQUENCE</scope>
</reference>
<keyword evidence="2 5" id="KW-0812">Transmembrane</keyword>
<feature type="transmembrane region" description="Helical" evidence="5">
    <location>
        <begin position="184"/>
        <end position="205"/>
    </location>
</feature>
<evidence type="ECO:0000313" key="8">
    <source>
        <dbReference type="EMBL" id="EQD70933.1"/>
    </source>
</evidence>
<reference evidence="7" key="1">
    <citation type="submission" date="2013-08" db="EMBL/GenBank/DDBJ databases">
        <authorList>
            <person name="Mendez C."/>
            <person name="Richter M."/>
            <person name="Ferrer M."/>
            <person name="Sanchez J."/>
        </authorList>
    </citation>
    <scope>NUCLEOTIDE SEQUENCE</scope>
</reference>
<dbReference type="PROSITE" id="PS51012">
    <property type="entry name" value="ABC_TM2"/>
    <property type="match status" value="1"/>
</dbReference>
<evidence type="ECO:0000256" key="2">
    <source>
        <dbReference type="ARBA" id="ARBA00022692"/>
    </source>
</evidence>
<evidence type="ECO:0000259" key="6">
    <source>
        <dbReference type="PROSITE" id="PS51012"/>
    </source>
</evidence>